<evidence type="ECO:0000256" key="2">
    <source>
        <dbReference type="SAM" id="SignalP"/>
    </source>
</evidence>
<evidence type="ECO:0000313" key="3">
    <source>
        <dbReference type="EMBL" id="AXY72935.1"/>
    </source>
</evidence>
<proteinExistence type="predicted"/>
<organism evidence="3 4">
    <name type="scientific">Paraflavitalea soli</name>
    <dbReference type="NCBI Taxonomy" id="2315862"/>
    <lineage>
        <taxon>Bacteria</taxon>
        <taxon>Pseudomonadati</taxon>
        <taxon>Bacteroidota</taxon>
        <taxon>Chitinophagia</taxon>
        <taxon>Chitinophagales</taxon>
        <taxon>Chitinophagaceae</taxon>
        <taxon>Paraflavitalea</taxon>
    </lineage>
</organism>
<feature type="compositionally biased region" description="Basic and acidic residues" evidence="1">
    <location>
        <begin position="108"/>
        <end position="118"/>
    </location>
</feature>
<name>A0A3B7MMT4_9BACT</name>
<feature type="signal peptide" evidence="2">
    <location>
        <begin position="1"/>
        <end position="19"/>
    </location>
</feature>
<accession>A0A3B7MMT4</accession>
<feature type="compositionally biased region" description="Low complexity" evidence="1">
    <location>
        <begin position="137"/>
        <end position="160"/>
    </location>
</feature>
<sequence length="160" mass="18265">MKKLLMITIAIGLAVGASAQKVVRGGGYHVVRPRVSVGLGWGYSPFYSPWGYGFYSPWMYAPYAYNYGSSRPSRLDLTIQDIKSDYNDRIKSVRMQDDLTGREKRQTIRQLRDDRDKAVVQAQKDYYYKRSGKNRPSNNSNNNSNDNSDSKDNNNNSDSE</sequence>
<dbReference type="RefSeq" id="WP_119048773.1">
    <property type="nucleotide sequence ID" value="NZ_CP032157.1"/>
</dbReference>
<dbReference type="OrthoDB" id="673618at2"/>
<feature type="chain" id="PRO_5017544180" evidence="2">
    <location>
        <begin position="20"/>
        <end position="160"/>
    </location>
</feature>
<dbReference type="AlphaFoldDB" id="A0A3B7MMT4"/>
<evidence type="ECO:0000313" key="4">
    <source>
        <dbReference type="Proteomes" id="UP000263900"/>
    </source>
</evidence>
<dbReference type="Proteomes" id="UP000263900">
    <property type="component" value="Chromosome"/>
</dbReference>
<dbReference type="KEGG" id="pseg:D3H65_02665"/>
<keyword evidence="4" id="KW-1185">Reference proteome</keyword>
<dbReference type="EMBL" id="CP032157">
    <property type="protein sequence ID" value="AXY72935.1"/>
    <property type="molecule type" value="Genomic_DNA"/>
</dbReference>
<gene>
    <name evidence="3" type="ORF">D3H65_02665</name>
</gene>
<reference evidence="3 4" key="1">
    <citation type="submission" date="2018-09" db="EMBL/GenBank/DDBJ databases">
        <title>Genome sequencing of strain 6GH32-13.</title>
        <authorList>
            <person name="Weon H.-Y."/>
            <person name="Heo J."/>
            <person name="Kwon S.-W."/>
        </authorList>
    </citation>
    <scope>NUCLEOTIDE SEQUENCE [LARGE SCALE GENOMIC DNA]</scope>
    <source>
        <strain evidence="3 4">5GH32-13</strain>
    </source>
</reference>
<protein>
    <submittedName>
        <fullName evidence="3">Uncharacterized protein</fullName>
    </submittedName>
</protein>
<feature type="region of interest" description="Disordered" evidence="1">
    <location>
        <begin position="108"/>
        <end position="160"/>
    </location>
</feature>
<keyword evidence="2" id="KW-0732">Signal</keyword>
<evidence type="ECO:0000256" key="1">
    <source>
        <dbReference type="SAM" id="MobiDB-lite"/>
    </source>
</evidence>